<proteinExistence type="predicted"/>
<dbReference type="InterPro" id="IPR036034">
    <property type="entry name" value="PDZ_sf"/>
</dbReference>
<dbReference type="EC" id="3.4.21.116" evidence="3"/>
<protein>
    <submittedName>
        <fullName evidence="3">SpoIVB peptidase</fullName>
        <ecNumber evidence="3">3.4.21.116</ecNumber>
    </submittedName>
</protein>
<sequence length="336" mass="36071">MKKMIRYVCMTLAAVLLCPIMTASSQEVRRTVHVGGMPFGLTMYTNGVVVVNVDDSYDSPAKAAGLRENDIITRANDEKITSNERLQEIIASSGGADIELSVLRGKSPLSMTITPETDDDGNYTAGMWIRDSTAGLGTITYFDENTHSFGALGHGICDRDTGLLMPLGSGKIVKAQIGSITKAKKGIAGGLNGYMSDEEIGEMTVNNSFGVYGKYTDEPEGEEIPCAFDSEIETGPAQIIATLDDGELQTFDVEIEGFHLNDKSGQNMVVRVTDEDLLDKTGGIVQGMSGSPIIQHDRLIGAVTHVFVNAPEKGYGITIGNMLSCYEQFGGIREES</sequence>
<keyword evidence="3" id="KW-0378">Hydrolase</keyword>
<name>A0A934U3V9_9FIRM</name>
<organism evidence="3 4">
    <name type="scientific">Ruminococcus difficilis</name>
    <dbReference type="NCBI Taxonomy" id="2763069"/>
    <lineage>
        <taxon>Bacteria</taxon>
        <taxon>Bacillati</taxon>
        <taxon>Bacillota</taxon>
        <taxon>Clostridia</taxon>
        <taxon>Eubacteriales</taxon>
        <taxon>Oscillospiraceae</taxon>
        <taxon>Ruminococcus</taxon>
    </lineage>
</organism>
<evidence type="ECO:0000259" key="2">
    <source>
        <dbReference type="PROSITE" id="PS51494"/>
    </source>
</evidence>
<dbReference type="InterPro" id="IPR008763">
    <property type="entry name" value="Peptidase_S55"/>
</dbReference>
<evidence type="ECO:0000313" key="4">
    <source>
        <dbReference type="Proteomes" id="UP000633365"/>
    </source>
</evidence>
<dbReference type="NCBIfam" id="TIGR02860">
    <property type="entry name" value="spore_IV_B"/>
    <property type="match status" value="1"/>
</dbReference>
<dbReference type="AlphaFoldDB" id="A0A934U3V9"/>
<evidence type="ECO:0000313" key="3">
    <source>
        <dbReference type="EMBL" id="MBK6088014.1"/>
    </source>
</evidence>
<keyword evidence="1" id="KW-0732">Signal</keyword>
<dbReference type="PROSITE" id="PS51494">
    <property type="entry name" value="SPOIVB"/>
    <property type="match status" value="1"/>
</dbReference>
<dbReference type="EMBL" id="JAEQMG010000048">
    <property type="protein sequence ID" value="MBK6088014.1"/>
    <property type="molecule type" value="Genomic_DNA"/>
</dbReference>
<dbReference type="RefSeq" id="WP_186832981.1">
    <property type="nucleotide sequence ID" value="NZ_JAEQMG010000048.1"/>
</dbReference>
<dbReference type="Gene3D" id="2.30.42.10">
    <property type="match status" value="1"/>
</dbReference>
<keyword evidence="4" id="KW-1185">Reference proteome</keyword>
<feature type="signal peptide" evidence="1">
    <location>
        <begin position="1"/>
        <end position="25"/>
    </location>
</feature>
<dbReference type="Pfam" id="PF13180">
    <property type="entry name" value="PDZ_2"/>
    <property type="match status" value="1"/>
</dbReference>
<dbReference type="SUPFAM" id="SSF50156">
    <property type="entry name" value="PDZ domain-like"/>
    <property type="match status" value="1"/>
</dbReference>
<comment type="caution">
    <text evidence="3">The sequence shown here is derived from an EMBL/GenBank/DDBJ whole genome shotgun (WGS) entry which is preliminary data.</text>
</comment>
<dbReference type="InterPro" id="IPR001478">
    <property type="entry name" value="PDZ"/>
</dbReference>
<accession>A0A934U3V9</accession>
<feature type="chain" id="PRO_5037205588" evidence="1">
    <location>
        <begin position="26"/>
        <end position="336"/>
    </location>
</feature>
<dbReference type="GO" id="GO:0016787">
    <property type="term" value="F:hydrolase activity"/>
    <property type="evidence" value="ECO:0007669"/>
    <property type="project" value="UniProtKB-KW"/>
</dbReference>
<dbReference type="Proteomes" id="UP000633365">
    <property type="component" value="Unassembled WGS sequence"/>
</dbReference>
<feature type="domain" description="Peptidase S55" evidence="2">
    <location>
        <begin position="107"/>
        <end position="336"/>
    </location>
</feature>
<reference evidence="3" key="1">
    <citation type="submission" date="2021-01" db="EMBL/GenBank/DDBJ databases">
        <title>Genome public.</title>
        <authorList>
            <person name="Liu C."/>
            <person name="Sun Q."/>
        </authorList>
    </citation>
    <scope>NUCLEOTIDE SEQUENCE</scope>
    <source>
        <strain evidence="3">M6</strain>
    </source>
</reference>
<dbReference type="InterPro" id="IPR014219">
    <property type="entry name" value="SpoIVB"/>
</dbReference>
<gene>
    <name evidence="3" type="primary">spoIVB</name>
    <name evidence="3" type="ORF">JKK62_05005</name>
</gene>
<dbReference type="SMART" id="SM00228">
    <property type="entry name" value="PDZ"/>
    <property type="match status" value="1"/>
</dbReference>
<dbReference type="Pfam" id="PF05580">
    <property type="entry name" value="Peptidase_S55"/>
    <property type="match status" value="1"/>
</dbReference>
<evidence type="ECO:0000256" key="1">
    <source>
        <dbReference type="SAM" id="SignalP"/>
    </source>
</evidence>